<dbReference type="CDD" id="cd16148">
    <property type="entry name" value="sulfatase_like"/>
    <property type="match status" value="1"/>
</dbReference>
<dbReference type="Pfam" id="PF00884">
    <property type="entry name" value="Sulfatase"/>
    <property type="match status" value="1"/>
</dbReference>
<evidence type="ECO:0000313" key="5">
    <source>
        <dbReference type="EMBL" id="AUG47476.1"/>
    </source>
</evidence>
<reference evidence="5 6" key="1">
    <citation type="submission" date="2017-01" db="EMBL/GenBank/DDBJ databases">
        <title>A Red Light-Sensitive Sensory Rhodopsin I From Haloarcula taiwanensis, A New Haloarchaeon Isolated From Taiwan.</title>
        <authorList>
            <person name="Yang C.-S."/>
            <person name="Han Y.-A."/>
            <person name="Chen P.-C."/>
            <person name="Ng W.V."/>
            <person name="Chen T.-W."/>
        </authorList>
    </citation>
    <scope>NUCLEOTIDE SEQUENCE [LARGE SCALE GENOMIC DNA]</scope>
    <source>
        <strain evidence="5 6">Taiwanensis</strain>
    </source>
</reference>
<dbReference type="KEGG" id="hta:BVU17_08085"/>
<keyword evidence="6" id="KW-1185">Reference proteome</keyword>
<dbReference type="InterPro" id="IPR017850">
    <property type="entry name" value="Alkaline_phosphatase_core_sf"/>
</dbReference>
<evidence type="ECO:0000259" key="4">
    <source>
        <dbReference type="Pfam" id="PF00884"/>
    </source>
</evidence>
<feature type="modified residue" description="3-oxoalanine (Ser)" evidence="3">
    <location>
        <position position="56"/>
    </location>
</feature>
<dbReference type="Proteomes" id="UP000242917">
    <property type="component" value="Chromosome I"/>
</dbReference>
<dbReference type="OrthoDB" id="3164at2157"/>
<proteinExistence type="inferred from homology"/>
<dbReference type="Gene3D" id="3.40.720.10">
    <property type="entry name" value="Alkaline Phosphatase, subunit A"/>
    <property type="match status" value="1"/>
</dbReference>
<feature type="domain" description="Sulfatase N-terminal" evidence="4">
    <location>
        <begin position="6"/>
        <end position="335"/>
    </location>
</feature>
<dbReference type="EMBL" id="CP019154">
    <property type="protein sequence ID" value="AUG47476.1"/>
    <property type="molecule type" value="Genomic_DNA"/>
</dbReference>
<gene>
    <name evidence="5" type="ORF">BVU17_08085</name>
</gene>
<dbReference type="SUPFAM" id="SSF53649">
    <property type="entry name" value="Alkaline phosphatase-like"/>
    <property type="match status" value="1"/>
</dbReference>
<accession>A0A2H4ZYB7</accession>
<comment type="similarity">
    <text evidence="1">Belongs to the sulfatase family.</text>
</comment>
<keyword evidence="2" id="KW-0378">Hydrolase</keyword>
<comment type="PTM">
    <text evidence="3">The conversion to 3-oxoalanine (also known as C-formylglycine, FGly), of a serine or cysteine residue in prokaryotes and of a cysteine residue in eukaryotes, is critical for catalytic activity.</text>
</comment>
<evidence type="ECO:0000256" key="3">
    <source>
        <dbReference type="PIRSR" id="PIRSR600917-52"/>
    </source>
</evidence>
<dbReference type="PANTHER" id="PTHR42693:SF53">
    <property type="entry name" value="ENDO-4-O-SULFATASE"/>
    <property type="match status" value="1"/>
</dbReference>
<dbReference type="InterPro" id="IPR050738">
    <property type="entry name" value="Sulfatase"/>
</dbReference>
<dbReference type="AlphaFoldDB" id="A0A2H4ZYB7"/>
<evidence type="ECO:0000313" key="6">
    <source>
        <dbReference type="Proteomes" id="UP000242917"/>
    </source>
</evidence>
<sequence length="462" mass="51513">MKPNRPNIVWLTIDSIRADHTSVHGYSRATTQNLSRIANSDDGSAFDNCISEGIWSLPVGTSILTGTYPVYHNTVAEGDMIPEDITTLPELLSEAGYQTYGVSGNPWFSDATDMNRGFGTFEYISKDNLLSAGVGPFLKFVLNLRRHSAGYTLDTGAHCTDFLANAMVKQWIREQDGDEPFFIYAHTEGAHTPYYPPTGHHNRFTDELDMSAKKARTFAKDVGANLHEHMATGLDFSDDESQALIAAYDGLIHYLDSQIGEIFDLLTNSDVGDTILIITSDHGDLLGEMGVLSHKLSTHDGLVRVPLVTHGLDCEKTDSLVQHIDITKELARRAGCDDEQFQGTTPGNREKAIIHRSSDYFEKTKHILSKYGSALETDQFHPSDTHGIRTKTHKLISSNDRTELYELPDEAKDISEHKPDVKARLSNELDSRLREFSRDQNVNSDAELDDDMKDRLSDLGYL</sequence>
<evidence type="ECO:0000256" key="2">
    <source>
        <dbReference type="ARBA" id="ARBA00022801"/>
    </source>
</evidence>
<dbReference type="InterPro" id="IPR000917">
    <property type="entry name" value="Sulfatase_N"/>
</dbReference>
<organism evidence="5 6">
    <name type="scientific">Haloarcula taiwanensis</name>
    <dbReference type="NCBI Taxonomy" id="1932004"/>
    <lineage>
        <taxon>Archaea</taxon>
        <taxon>Methanobacteriati</taxon>
        <taxon>Methanobacteriota</taxon>
        <taxon>Stenosarchaea group</taxon>
        <taxon>Halobacteria</taxon>
        <taxon>Halobacteriales</taxon>
        <taxon>Haloarculaceae</taxon>
        <taxon>Haloarcula</taxon>
    </lineage>
</organism>
<name>A0A2H4ZYB7_9EURY</name>
<evidence type="ECO:0000256" key="1">
    <source>
        <dbReference type="ARBA" id="ARBA00008779"/>
    </source>
</evidence>
<protein>
    <recommendedName>
        <fullName evidence="4">Sulfatase N-terminal domain-containing protein</fullName>
    </recommendedName>
</protein>
<dbReference type="GO" id="GO:0004065">
    <property type="term" value="F:arylsulfatase activity"/>
    <property type="evidence" value="ECO:0007669"/>
    <property type="project" value="TreeGrafter"/>
</dbReference>
<dbReference type="PANTHER" id="PTHR42693">
    <property type="entry name" value="ARYLSULFATASE FAMILY MEMBER"/>
    <property type="match status" value="1"/>
</dbReference>